<name>A0A101M4K5_PICGL</name>
<dbReference type="AlphaFoldDB" id="A0A101M4K5"/>
<evidence type="ECO:0000313" key="1">
    <source>
        <dbReference type="EMBL" id="KUM50757.1"/>
    </source>
</evidence>
<comment type="caution">
    <text evidence="1">The sequence shown here is derived from an EMBL/GenBank/DDBJ whole genome shotgun (WGS) entry which is preliminary data.</text>
</comment>
<protein>
    <submittedName>
        <fullName evidence="1">Uncharacterized protein</fullName>
    </submittedName>
</protein>
<proteinExistence type="predicted"/>
<sequence>MLHFQSPYERVTVLHDSFKGKTLPSHYICCVPRYSGNTFVPDLSEIVIIGTGRHHSV</sequence>
<dbReference type="EMBL" id="LKAM01000001">
    <property type="protein sequence ID" value="KUM50757.1"/>
    <property type="molecule type" value="Genomic_DNA"/>
</dbReference>
<gene>
    <name evidence="1" type="ORF">ABT39_MTgene601</name>
</gene>
<reference evidence="1" key="1">
    <citation type="journal article" date="2015" name="Genome Biol. Evol.">
        <title>Organellar Genomes of White Spruce (Picea glauca): Assembly and Annotation.</title>
        <authorList>
            <person name="Jackman S.D."/>
            <person name="Warren R.L."/>
            <person name="Gibb E.A."/>
            <person name="Vandervalk B.P."/>
            <person name="Mohamadi H."/>
            <person name="Chu J."/>
            <person name="Raymond A."/>
            <person name="Pleasance S."/>
            <person name="Coope R."/>
            <person name="Wildung M.R."/>
            <person name="Ritland C.E."/>
            <person name="Bousquet J."/>
            <person name="Jones S.J."/>
            <person name="Bohlmann J."/>
            <person name="Birol I."/>
        </authorList>
    </citation>
    <scope>NUCLEOTIDE SEQUENCE [LARGE SCALE GENOMIC DNA]</scope>
    <source>
        <tissue evidence="1">Flushing bud</tissue>
    </source>
</reference>
<accession>A0A101M4K5</accession>
<geneLocation type="mitochondrion" evidence="1"/>
<organism evidence="1">
    <name type="scientific">Picea glauca</name>
    <name type="common">White spruce</name>
    <name type="synonym">Pinus glauca</name>
    <dbReference type="NCBI Taxonomy" id="3330"/>
    <lineage>
        <taxon>Eukaryota</taxon>
        <taxon>Viridiplantae</taxon>
        <taxon>Streptophyta</taxon>
        <taxon>Embryophyta</taxon>
        <taxon>Tracheophyta</taxon>
        <taxon>Spermatophyta</taxon>
        <taxon>Pinopsida</taxon>
        <taxon>Pinidae</taxon>
        <taxon>Conifers I</taxon>
        <taxon>Pinales</taxon>
        <taxon>Pinaceae</taxon>
        <taxon>Picea</taxon>
    </lineage>
</organism>
<keyword evidence="1" id="KW-0496">Mitochondrion</keyword>